<dbReference type="EMBL" id="HBFC01033105">
    <property type="protein sequence ID" value="CAD8720449.1"/>
    <property type="molecule type" value="Transcribed_RNA"/>
</dbReference>
<protein>
    <submittedName>
        <fullName evidence="1">Uncharacterized protein</fullName>
    </submittedName>
</protein>
<reference evidence="1" key="1">
    <citation type="submission" date="2021-01" db="EMBL/GenBank/DDBJ databases">
        <authorList>
            <person name="Corre E."/>
            <person name="Pelletier E."/>
            <person name="Niang G."/>
            <person name="Scheremetjew M."/>
            <person name="Finn R."/>
            <person name="Kale V."/>
            <person name="Holt S."/>
            <person name="Cochrane G."/>
            <person name="Meng A."/>
            <person name="Brown T."/>
            <person name="Cohen L."/>
        </authorList>
    </citation>
    <scope>NUCLEOTIDE SEQUENCE</scope>
    <source>
        <strain evidence="1">SL-175</strain>
    </source>
</reference>
<proteinExistence type="predicted"/>
<name>A0A7S0T2Y4_9CHLO</name>
<dbReference type="AlphaFoldDB" id="A0A7S0T2Y4"/>
<gene>
    <name evidence="1" type="ORF">MANT1106_LOCUS19661</name>
</gene>
<accession>A0A7S0T2Y4</accession>
<organism evidence="1">
    <name type="scientific">Mantoniella antarctica</name>
    <dbReference type="NCBI Taxonomy" id="81844"/>
    <lineage>
        <taxon>Eukaryota</taxon>
        <taxon>Viridiplantae</taxon>
        <taxon>Chlorophyta</taxon>
        <taxon>Mamiellophyceae</taxon>
        <taxon>Mamiellales</taxon>
        <taxon>Mamiellaceae</taxon>
        <taxon>Mantoniella</taxon>
    </lineage>
</organism>
<evidence type="ECO:0000313" key="1">
    <source>
        <dbReference type="EMBL" id="CAD8720449.1"/>
    </source>
</evidence>
<sequence>MSSELKFLCNYVWKRRRRGWWSCVLCLQAYKLVDLIREYALKVQCSCKVFDNNTGLELNLTVVEKSTFFKSPLSTAHGVQVCCCNSKVKIYFIVWKHTAAQEFNVVHRNVFKVSCNYPSNVLIQFSRSVINCHTSINIKSSLCLGNYRRVGNV</sequence>